<keyword evidence="2" id="KW-1185">Reference proteome</keyword>
<gene>
    <name evidence="1" type="ORF">SDJN03_06561</name>
</gene>
<reference evidence="1 2" key="1">
    <citation type="journal article" date="2021" name="Hortic Res">
        <title>The domestication of Cucurbita argyrosperma as revealed by the genome of its wild relative.</title>
        <authorList>
            <person name="Barrera-Redondo J."/>
            <person name="Sanchez-de la Vega G."/>
            <person name="Aguirre-Liguori J.A."/>
            <person name="Castellanos-Morales G."/>
            <person name="Gutierrez-Guerrero Y.T."/>
            <person name="Aguirre-Dugua X."/>
            <person name="Aguirre-Planter E."/>
            <person name="Tenaillon M.I."/>
            <person name="Lira-Saade R."/>
            <person name="Eguiarte L.E."/>
        </authorList>
    </citation>
    <scope>NUCLEOTIDE SEQUENCE [LARGE SCALE GENOMIC DNA]</scope>
    <source>
        <strain evidence="1">JBR-2021</strain>
    </source>
</reference>
<feature type="non-terminal residue" evidence="1">
    <location>
        <position position="1"/>
    </location>
</feature>
<dbReference type="EMBL" id="JAGKQH010000004">
    <property type="protein sequence ID" value="KAG6601328.1"/>
    <property type="molecule type" value="Genomic_DNA"/>
</dbReference>
<dbReference type="Proteomes" id="UP000685013">
    <property type="component" value="Chromosome 4"/>
</dbReference>
<accession>A0AAV6NP36</accession>
<evidence type="ECO:0000313" key="2">
    <source>
        <dbReference type="Proteomes" id="UP000685013"/>
    </source>
</evidence>
<proteinExistence type="predicted"/>
<dbReference type="AlphaFoldDB" id="A0AAV6NP36"/>
<comment type="caution">
    <text evidence="1">The sequence shown here is derived from an EMBL/GenBank/DDBJ whole genome shotgun (WGS) entry which is preliminary data.</text>
</comment>
<sequence length="116" mass="13152">MKWRIVLQRARFRRCIRASERFIITIDEACSIAVEFRLSGRSNMQPLRQSTGATATATAAAYILRWRTDTKTRFGSIKALNEVKRNGKGNCSVEGFLGFGNGGTERSFSNKKFRRV</sequence>
<protein>
    <submittedName>
        <fullName evidence="1">Uncharacterized protein</fullName>
    </submittedName>
</protein>
<organism evidence="1 2">
    <name type="scientific">Cucurbita argyrosperma subsp. sororia</name>
    <dbReference type="NCBI Taxonomy" id="37648"/>
    <lineage>
        <taxon>Eukaryota</taxon>
        <taxon>Viridiplantae</taxon>
        <taxon>Streptophyta</taxon>
        <taxon>Embryophyta</taxon>
        <taxon>Tracheophyta</taxon>
        <taxon>Spermatophyta</taxon>
        <taxon>Magnoliopsida</taxon>
        <taxon>eudicotyledons</taxon>
        <taxon>Gunneridae</taxon>
        <taxon>Pentapetalae</taxon>
        <taxon>rosids</taxon>
        <taxon>fabids</taxon>
        <taxon>Cucurbitales</taxon>
        <taxon>Cucurbitaceae</taxon>
        <taxon>Cucurbiteae</taxon>
        <taxon>Cucurbita</taxon>
    </lineage>
</organism>
<evidence type="ECO:0000313" key="1">
    <source>
        <dbReference type="EMBL" id="KAG6601328.1"/>
    </source>
</evidence>
<name>A0AAV6NP36_9ROSI</name>